<keyword evidence="3" id="KW-1185">Reference proteome</keyword>
<feature type="compositionally biased region" description="Polar residues" evidence="1">
    <location>
        <begin position="108"/>
        <end position="123"/>
    </location>
</feature>
<reference evidence="2 3" key="1">
    <citation type="journal article" date="2019" name="Commun. Biol.">
        <title>The bagworm genome reveals a unique fibroin gene that provides high tensile strength.</title>
        <authorList>
            <person name="Kono N."/>
            <person name="Nakamura H."/>
            <person name="Ohtoshi R."/>
            <person name="Tomita M."/>
            <person name="Numata K."/>
            <person name="Arakawa K."/>
        </authorList>
    </citation>
    <scope>NUCLEOTIDE SEQUENCE [LARGE SCALE GENOMIC DNA]</scope>
</reference>
<evidence type="ECO:0000256" key="1">
    <source>
        <dbReference type="SAM" id="MobiDB-lite"/>
    </source>
</evidence>
<dbReference type="Proteomes" id="UP000299102">
    <property type="component" value="Unassembled WGS sequence"/>
</dbReference>
<dbReference type="AlphaFoldDB" id="A0A4C1T6K6"/>
<dbReference type="EMBL" id="BGZK01000039">
    <property type="protein sequence ID" value="GBP10149.1"/>
    <property type="molecule type" value="Genomic_DNA"/>
</dbReference>
<evidence type="ECO:0000313" key="3">
    <source>
        <dbReference type="Proteomes" id="UP000299102"/>
    </source>
</evidence>
<accession>A0A4C1T6K6</accession>
<feature type="region of interest" description="Disordered" evidence="1">
    <location>
        <begin position="102"/>
        <end position="123"/>
    </location>
</feature>
<gene>
    <name evidence="2" type="ORF">EVAR_77560_1</name>
</gene>
<name>A0A4C1T6K6_EUMVA</name>
<protein>
    <submittedName>
        <fullName evidence="2">Uncharacterized protein</fullName>
    </submittedName>
</protein>
<comment type="caution">
    <text evidence="2">The sequence shown here is derived from an EMBL/GenBank/DDBJ whole genome shotgun (WGS) entry which is preliminary data.</text>
</comment>
<sequence>MAQNRNAGEKEEGSGKLNLRFRSFAGNSEQQSFVHRVASFHSLSIRIATFDREALGWLRADRGPTVADASGAATTSAGSFKCHAQYGTSGWRFNLETHRTNGRGQELNRLNSDSKANVDHSPQPTATFKLKQTASY</sequence>
<organism evidence="2 3">
    <name type="scientific">Eumeta variegata</name>
    <name type="common">Bagworm moth</name>
    <name type="synonym">Eumeta japonica</name>
    <dbReference type="NCBI Taxonomy" id="151549"/>
    <lineage>
        <taxon>Eukaryota</taxon>
        <taxon>Metazoa</taxon>
        <taxon>Ecdysozoa</taxon>
        <taxon>Arthropoda</taxon>
        <taxon>Hexapoda</taxon>
        <taxon>Insecta</taxon>
        <taxon>Pterygota</taxon>
        <taxon>Neoptera</taxon>
        <taxon>Endopterygota</taxon>
        <taxon>Lepidoptera</taxon>
        <taxon>Glossata</taxon>
        <taxon>Ditrysia</taxon>
        <taxon>Tineoidea</taxon>
        <taxon>Psychidae</taxon>
        <taxon>Oiketicinae</taxon>
        <taxon>Eumeta</taxon>
    </lineage>
</organism>
<proteinExistence type="predicted"/>
<evidence type="ECO:0000313" key="2">
    <source>
        <dbReference type="EMBL" id="GBP10149.1"/>
    </source>
</evidence>